<dbReference type="EMBL" id="AGQV01000006">
    <property type="protein sequence ID" value="EHH67710.1"/>
    <property type="molecule type" value="Genomic_DNA"/>
</dbReference>
<dbReference type="STRING" id="1088869.GMO_19300"/>
<comment type="caution">
    <text evidence="2">The sequence shown here is derived from an EMBL/GenBank/DDBJ whole genome shotgun (WGS) entry which is preliminary data.</text>
</comment>
<dbReference type="Proteomes" id="UP000004949">
    <property type="component" value="Unassembled WGS sequence"/>
</dbReference>
<dbReference type="PATRIC" id="fig|1088869.3.peg.1925"/>
<evidence type="ECO:0000313" key="3">
    <source>
        <dbReference type="Proteomes" id="UP000004949"/>
    </source>
</evidence>
<proteinExistence type="predicted"/>
<sequence>MGFDFNDDEMDERTLLEKVEKFQMALICNATGDSRMDEETFSRLRQELLSDPTISSRLPDFVRRHRNNDQFWQFIKARYRTYLERRKYIWGGFRPTLDYLEAQATGVGVAPMTEALEAFDPEHVSAIWQKALDRRLVDPDGAITAARTLLETVCKHILDDAGEAYSEKADLPKLWALTATLLNLAPHQHQEDAFKTILGNCQSVVNGLGSIRNKIGDAHGQGRRPIKPKPRHAELAVNLAGTMASFLVTTWKEKAST</sequence>
<evidence type="ECO:0000259" key="1">
    <source>
        <dbReference type="Pfam" id="PF14355"/>
    </source>
</evidence>
<name>G6XKB4_9PROT</name>
<protein>
    <recommendedName>
        <fullName evidence="1">Abortive infection protein-like C-terminal domain-containing protein</fullName>
    </recommendedName>
</protein>
<organism evidence="2 3">
    <name type="scientific">Gluconobacter morbifer G707</name>
    <dbReference type="NCBI Taxonomy" id="1088869"/>
    <lineage>
        <taxon>Bacteria</taxon>
        <taxon>Pseudomonadati</taxon>
        <taxon>Pseudomonadota</taxon>
        <taxon>Alphaproteobacteria</taxon>
        <taxon>Acetobacterales</taxon>
        <taxon>Acetobacteraceae</taxon>
        <taxon>Gluconobacter</taxon>
    </lineage>
</organism>
<dbReference type="Pfam" id="PF14355">
    <property type="entry name" value="Abi_C"/>
    <property type="match status" value="1"/>
</dbReference>
<dbReference type="RefSeq" id="WP_008852077.1">
    <property type="nucleotide sequence ID" value="NZ_AGQV01000006.1"/>
</dbReference>
<gene>
    <name evidence="2" type="ORF">GMO_19300</name>
</gene>
<accession>G6XKB4</accession>
<keyword evidence="3" id="KW-1185">Reference proteome</keyword>
<dbReference type="eggNOG" id="COG4271">
    <property type="taxonomic scope" value="Bacteria"/>
</dbReference>
<evidence type="ECO:0000313" key="2">
    <source>
        <dbReference type="EMBL" id="EHH67710.1"/>
    </source>
</evidence>
<reference evidence="2 3" key="1">
    <citation type="submission" date="2011-10" db="EMBL/GenBank/DDBJ databases">
        <title>Genome sequence of Gluconobacter morbifer G707, isolated from Drosophila gut.</title>
        <authorList>
            <person name="Lee W.-J."/>
            <person name="Kim E.-K."/>
        </authorList>
    </citation>
    <scope>NUCLEOTIDE SEQUENCE [LARGE SCALE GENOMIC DNA]</scope>
    <source>
        <strain evidence="2 3">G707</strain>
    </source>
</reference>
<dbReference type="AlphaFoldDB" id="G6XKB4"/>
<dbReference type="InterPro" id="IPR026001">
    <property type="entry name" value="Abi-like_C"/>
</dbReference>
<feature type="domain" description="Abortive infection protein-like C-terminal" evidence="1">
    <location>
        <begin position="172"/>
        <end position="248"/>
    </location>
</feature>